<dbReference type="GO" id="GO:0008324">
    <property type="term" value="F:monoatomic cation transmembrane transporter activity"/>
    <property type="evidence" value="ECO:0007669"/>
    <property type="project" value="InterPro"/>
</dbReference>
<proteinExistence type="predicted"/>
<evidence type="ECO:0000259" key="2">
    <source>
        <dbReference type="PROSITE" id="PS51202"/>
    </source>
</evidence>
<dbReference type="SUPFAM" id="SSF116726">
    <property type="entry name" value="TrkA C-terminal domain-like"/>
    <property type="match status" value="1"/>
</dbReference>
<accession>A0A6J4R1Q3</accession>
<name>A0A6J4R1Q3_9ACTN</name>
<dbReference type="Pfam" id="PF02080">
    <property type="entry name" value="TrkA_C"/>
    <property type="match status" value="1"/>
</dbReference>
<feature type="domain" description="RCK C-terminal" evidence="2">
    <location>
        <begin position="140"/>
        <end position="220"/>
    </location>
</feature>
<sequence>MSKQFAVIGMGRVGASLVRTLDALGHDVLGIDREEDRIQDLSDELPGIHLVAANAAEAEVLRNLGLEQFDGAAVVIGESIQDSVLVTLILKDLGLPMVFSRANNDLHARVLDRIGADHVIQPEKEFGEFLARQMSLPGIQDYLELGNDEALIEIEVPEEWVGKSLADLSLHRKKDLTVLAIKGKDKGGTLPQPNTALEQGTILVIGGPKKELDHFDPNAV</sequence>
<dbReference type="Pfam" id="PF02254">
    <property type="entry name" value="TrkA_N"/>
    <property type="match status" value="1"/>
</dbReference>
<dbReference type="PANTHER" id="PTHR43833:SF7">
    <property type="entry name" value="KTR SYSTEM POTASSIUM UPTAKE PROTEIN C"/>
    <property type="match status" value="1"/>
</dbReference>
<protein>
    <submittedName>
        <fullName evidence="3">Trk system potassium uptake protein TrkA</fullName>
    </submittedName>
</protein>
<evidence type="ECO:0000313" key="3">
    <source>
        <dbReference type="EMBL" id="CAA9458748.1"/>
    </source>
</evidence>
<feature type="domain" description="RCK N-terminal" evidence="1">
    <location>
        <begin position="2"/>
        <end position="120"/>
    </location>
</feature>
<dbReference type="Gene3D" id="3.40.50.720">
    <property type="entry name" value="NAD(P)-binding Rossmann-like Domain"/>
    <property type="match status" value="1"/>
</dbReference>
<gene>
    <name evidence="3" type="ORF">AVDCRST_MAG14-1956</name>
</gene>
<dbReference type="InterPro" id="IPR050721">
    <property type="entry name" value="Trk_Ktr_HKT_K-transport"/>
</dbReference>
<dbReference type="PANTHER" id="PTHR43833">
    <property type="entry name" value="POTASSIUM CHANNEL PROTEIN 2-RELATED-RELATED"/>
    <property type="match status" value="1"/>
</dbReference>
<dbReference type="PROSITE" id="PS51201">
    <property type="entry name" value="RCK_N"/>
    <property type="match status" value="1"/>
</dbReference>
<dbReference type="SUPFAM" id="SSF51735">
    <property type="entry name" value="NAD(P)-binding Rossmann-fold domains"/>
    <property type="match status" value="1"/>
</dbReference>
<dbReference type="Gene3D" id="3.30.70.1450">
    <property type="entry name" value="Regulator of K+ conductance, C-terminal domain"/>
    <property type="match status" value="1"/>
</dbReference>
<organism evidence="3">
    <name type="scientific">uncultured Rubrobacteraceae bacterium</name>
    <dbReference type="NCBI Taxonomy" id="349277"/>
    <lineage>
        <taxon>Bacteria</taxon>
        <taxon>Bacillati</taxon>
        <taxon>Actinomycetota</taxon>
        <taxon>Rubrobacteria</taxon>
        <taxon>Rubrobacterales</taxon>
        <taxon>Rubrobacteraceae</taxon>
        <taxon>environmental samples</taxon>
    </lineage>
</organism>
<dbReference type="InterPro" id="IPR006037">
    <property type="entry name" value="RCK_C"/>
</dbReference>
<dbReference type="EMBL" id="CADCVG010000085">
    <property type="protein sequence ID" value="CAA9458748.1"/>
    <property type="molecule type" value="Genomic_DNA"/>
</dbReference>
<evidence type="ECO:0000259" key="1">
    <source>
        <dbReference type="PROSITE" id="PS51201"/>
    </source>
</evidence>
<dbReference type="AlphaFoldDB" id="A0A6J4R1Q3"/>
<dbReference type="GO" id="GO:0006813">
    <property type="term" value="P:potassium ion transport"/>
    <property type="evidence" value="ECO:0007669"/>
    <property type="project" value="InterPro"/>
</dbReference>
<dbReference type="PROSITE" id="PS51202">
    <property type="entry name" value="RCK_C"/>
    <property type="match status" value="1"/>
</dbReference>
<dbReference type="InterPro" id="IPR003148">
    <property type="entry name" value="RCK_N"/>
</dbReference>
<dbReference type="InterPro" id="IPR036721">
    <property type="entry name" value="RCK_C_sf"/>
</dbReference>
<dbReference type="InterPro" id="IPR036291">
    <property type="entry name" value="NAD(P)-bd_dom_sf"/>
</dbReference>
<reference evidence="3" key="1">
    <citation type="submission" date="2020-02" db="EMBL/GenBank/DDBJ databases">
        <authorList>
            <person name="Meier V. D."/>
        </authorList>
    </citation>
    <scope>NUCLEOTIDE SEQUENCE</scope>
    <source>
        <strain evidence="3">AVDCRST_MAG14</strain>
    </source>
</reference>